<dbReference type="RefSeq" id="WP_046851198.1">
    <property type="nucleotide sequence ID" value="NZ_CP011451.1"/>
</dbReference>
<dbReference type="EMBL" id="CP011451">
    <property type="protein sequence ID" value="AKH39177.1"/>
    <property type="molecule type" value="Genomic_DNA"/>
</dbReference>
<proteinExistence type="predicted"/>
<dbReference type="Proteomes" id="UP000324176">
    <property type="component" value="Unassembled WGS sequence"/>
</dbReference>
<reference evidence="3" key="1">
    <citation type="submission" date="2015-05" db="EMBL/GenBank/DDBJ databases">
        <title>Draft genome of Nitrosomonas communis strain Nm2.</title>
        <authorList>
            <person name="Kozlowski J.A."/>
            <person name="Kits K.D."/>
            <person name="Stein L.Y."/>
        </authorList>
    </citation>
    <scope>NUCLEOTIDE SEQUENCE [LARGE SCALE GENOMIC DNA]</scope>
    <source>
        <strain evidence="3">Nm2</strain>
    </source>
</reference>
<reference evidence="2 4" key="3">
    <citation type="submission" date="2019-07" db="EMBL/GenBank/DDBJ databases">
        <title>Active sludge and wastewater microbial communities from Klosterneuburg, Austria.</title>
        <authorList>
            <person name="Wagner M."/>
        </authorList>
    </citation>
    <scope>NUCLEOTIDE SEQUENCE [LARGE SCALE GENOMIC DNA]</scope>
    <source>
        <strain evidence="2 4">Nm2</strain>
    </source>
</reference>
<sequence>MNISPGMKVRFHPIIGGKHDGNLYEVRCIGKLYGRDFAWLEGKLDLIDIRSLTMPTSLKDC</sequence>
<dbReference type="EMBL" id="VNHT01000113">
    <property type="protein sequence ID" value="TYP71569.1"/>
    <property type="molecule type" value="Genomic_DNA"/>
</dbReference>
<protein>
    <submittedName>
        <fullName evidence="1">Uncharacterized protein</fullName>
    </submittedName>
</protein>
<reference evidence="1 3" key="2">
    <citation type="journal article" date="2016" name="Genome Announc.">
        <title>Genome Sequence of Nitrosomonas communis Strain Nm2, a Mesophilic Ammonia-Oxidizing Bacterium Isolated from Mediterranean Soil.</title>
        <authorList>
            <person name="Kozlowski J.A."/>
            <person name="Kits K.D."/>
            <person name="Stein L.Y."/>
        </authorList>
    </citation>
    <scope>NUCLEOTIDE SEQUENCE [LARGE SCALE GENOMIC DNA]</scope>
    <source>
        <strain evidence="1 3">Nm2</strain>
    </source>
</reference>
<keyword evidence="3" id="KW-1185">Reference proteome</keyword>
<dbReference type="PATRIC" id="fig|44574.3.peg.4161"/>
<evidence type="ECO:0000313" key="2">
    <source>
        <dbReference type="EMBL" id="TYP71569.1"/>
    </source>
</evidence>
<evidence type="ECO:0000313" key="1">
    <source>
        <dbReference type="EMBL" id="AKH39177.1"/>
    </source>
</evidence>
<dbReference type="OrthoDB" id="9891713at2"/>
<evidence type="ECO:0000313" key="3">
    <source>
        <dbReference type="Proteomes" id="UP000034156"/>
    </source>
</evidence>
<accession>A0A0F7KJZ5</accession>
<gene>
    <name evidence="1" type="ORF">AAW31_17295</name>
    <name evidence="2" type="ORF">BCL69_11136</name>
</gene>
<name>A0A0F7KJZ5_9PROT</name>
<dbReference type="AlphaFoldDB" id="A0A0F7KJZ5"/>
<dbReference type="KEGG" id="nco:AAW31_17295"/>
<organism evidence="1 3">
    <name type="scientific">Nitrosomonas communis</name>
    <dbReference type="NCBI Taxonomy" id="44574"/>
    <lineage>
        <taxon>Bacteria</taxon>
        <taxon>Pseudomonadati</taxon>
        <taxon>Pseudomonadota</taxon>
        <taxon>Betaproteobacteria</taxon>
        <taxon>Nitrosomonadales</taxon>
        <taxon>Nitrosomonadaceae</taxon>
        <taxon>Nitrosomonas</taxon>
    </lineage>
</organism>
<dbReference type="Proteomes" id="UP000034156">
    <property type="component" value="Chromosome"/>
</dbReference>
<evidence type="ECO:0000313" key="4">
    <source>
        <dbReference type="Proteomes" id="UP000324176"/>
    </source>
</evidence>